<dbReference type="RefSeq" id="WP_247992388.1">
    <property type="nucleotide sequence ID" value="NZ_CP096019.1"/>
</dbReference>
<keyword evidence="2" id="KW-1185">Reference proteome</keyword>
<dbReference type="AlphaFoldDB" id="A0A8U0A004"/>
<protein>
    <submittedName>
        <fullName evidence="1">Uncharacterized protein</fullName>
    </submittedName>
</protein>
<sequence length="61" mass="6535">MSRPRADLLQVDGVTFVLVVLVVKYHGGSKEVGPGDIHTDLSKRAAIGAGVSRDGRQFSDR</sequence>
<evidence type="ECO:0000313" key="1">
    <source>
        <dbReference type="EMBL" id="UPM41708.1"/>
    </source>
</evidence>
<organism evidence="1 2">
    <name type="scientific">Halocatena salina</name>
    <dbReference type="NCBI Taxonomy" id="2934340"/>
    <lineage>
        <taxon>Archaea</taxon>
        <taxon>Methanobacteriati</taxon>
        <taxon>Methanobacteriota</taxon>
        <taxon>Stenosarchaea group</taxon>
        <taxon>Halobacteria</taxon>
        <taxon>Halobacteriales</taxon>
        <taxon>Natronomonadaceae</taxon>
        <taxon>Halocatena</taxon>
    </lineage>
</organism>
<gene>
    <name evidence="1" type="ORF">MW046_06830</name>
</gene>
<proteinExistence type="predicted"/>
<dbReference type="Proteomes" id="UP000831768">
    <property type="component" value="Chromosome"/>
</dbReference>
<dbReference type="GeneID" id="71927747"/>
<dbReference type="EMBL" id="CP096019">
    <property type="protein sequence ID" value="UPM41708.1"/>
    <property type="molecule type" value="Genomic_DNA"/>
</dbReference>
<evidence type="ECO:0000313" key="2">
    <source>
        <dbReference type="Proteomes" id="UP000831768"/>
    </source>
</evidence>
<dbReference type="KEGG" id="haad:MW046_06830"/>
<accession>A0A8U0A004</accession>
<reference evidence="1" key="1">
    <citation type="submission" date="2022-04" db="EMBL/GenBank/DDBJ databases">
        <title>Halocatena sp. nov., isolated from a salt lake.</title>
        <authorList>
            <person name="Cui H.-L."/>
        </authorList>
    </citation>
    <scope>NUCLEOTIDE SEQUENCE</scope>
    <source>
        <strain evidence="1">AD-1</strain>
    </source>
</reference>
<name>A0A8U0A004_9EURY</name>